<feature type="compositionally biased region" description="Polar residues" evidence="1">
    <location>
        <begin position="187"/>
        <end position="201"/>
    </location>
</feature>
<organism evidence="2 3">
    <name type="scientific">Tilletia horrida</name>
    <dbReference type="NCBI Taxonomy" id="155126"/>
    <lineage>
        <taxon>Eukaryota</taxon>
        <taxon>Fungi</taxon>
        <taxon>Dikarya</taxon>
        <taxon>Basidiomycota</taxon>
        <taxon>Ustilaginomycotina</taxon>
        <taxon>Exobasidiomycetes</taxon>
        <taxon>Tilletiales</taxon>
        <taxon>Tilletiaceae</taxon>
        <taxon>Tilletia</taxon>
    </lineage>
</organism>
<dbReference type="Proteomes" id="UP001176517">
    <property type="component" value="Unassembled WGS sequence"/>
</dbReference>
<evidence type="ECO:0000313" key="3">
    <source>
        <dbReference type="Proteomes" id="UP001176517"/>
    </source>
</evidence>
<dbReference type="AlphaFoldDB" id="A0AAN6JVJ8"/>
<feature type="compositionally biased region" description="Low complexity" evidence="1">
    <location>
        <begin position="456"/>
        <end position="471"/>
    </location>
</feature>
<feature type="region of interest" description="Disordered" evidence="1">
    <location>
        <begin position="313"/>
        <end position="368"/>
    </location>
</feature>
<feature type="compositionally biased region" description="Basic and acidic residues" evidence="1">
    <location>
        <begin position="512"/>
        <end position="544"/>
    </location>
</feature>
<feature type="compositionally biased region" description="Low complexity" evidence="1">
    <location>
        <begin position="218"/>
        <end position="240"/>
    </location>
</feature>
<accession>A0AAN6JVJ8</accession>
<keyword evidence="3" id="KW-1185">Reference proteome</keyword>
<reference evidence="2" key="1">
    <citation type="journal article" date="2023" name="PhytoFront">
        <title>Draft Genome Resources of Seven Strains of Tilletia horrida, Causal Agent of Kernel Smut of Rice.</title>
        <authorList>
            <person name="Khanal S."/>
            <person name="Antony Babu S."/>
            <person name="Zhou X.G."/>
        </authorList>
    </citation>
    <scope>NUCLEOTIDE SEQUENCE</scope>
    <source>
        <strain evidence="2">TX6</strain>
    </source>
</reference>
<protein>
    <submittedName>
        <fullName evidence="2">Uncharacterized protein</fullName>
    </submittedName>
</protein>
<feature type="region of interest" description="Disordered" evidence="1">
    <location>
        <begin position="1"/>
        <end position="120"/>
    </location>
</feature>
<evidence type="ECO:0000256" key="1">
    <source>
        <dbReference type="SAM" id="MobiDB-lite"/>
    </source>
</evidence>
<feature type="compositionally biased region" description="Low complexity" evidence="1">
    <location>
        <begin position="18"/>
        <end position="41"/>
    </location>
</feature>
<name>A0AAN6JVJ8_9BASI</name>
<proteinExistence type="predicted"/>
<evidence type="ECO:0000313" key="2">
    <source>
        <dbReference type="EMBL" id="KAK0544889.1"/>
    </source>
</evidence>
<feature type="compositionally biased region" description="Basic and acidic residues" evidence="1">
    <location>
        <begin position="431"/>
        <end position="441"/>
    </location>
</feature>
<sequence length="938" mass="97925">MNNERGIAGNHQHQYPPAAAAASSSASSSSASNQQQQQQQSRPPTTSSAAAFDFDFGHFLVNQQQPQSAPSAPHGLYSNPGSAPPQQHQLYQQIQLPGLSPALQEQQQQSGSSTIITPGGSKVVIPPFPLGSSFNLANFDFNSLSQVELDALINAADSYDPALVQDTSGIGSSSNPGQAQPPLPVVTSPTITISSPQESAYSTTSESTRASKRRRRSAAGQASTPAAPGSASSSATTSSSLGHGMGIAPLDGGLADILVPPGWIYVGLLDGSMTVPAELIQNLQIPYDPIALASSRPHSYEVLGDASAAMTSPGAVSLSRQGSSHRPGGTPPLQSPPQAVSGGKLNGTHSGANNNSRSLLGSPQRTNPTTIRQQAASPIALFAHAAASASNSRGGSSNPPPPPPSGGPSAVDLVPQPSSLAAAAAAAASKERAAAEAREHGAAAARLPSGAVGPRSHSFSSVSASPAGSPSLRQEGTGAGPLTGGSDSCSDSSDSKMSVKIEQEADDVESTIEDRRIGTAAEGKEVAHVERHERGGDEGSEGRGRSRSLSQRHHVPMDDREASGGSGAAPADAHAGDEDRLFRWDGRQQVSGATSAGAPEASPTRTMDTIMDEGSSTITPGGAPTSSTLGATFSAGEGSNAFFPSTAAEHPSDVSQNDGNQVGAGRAGPNAGERMLSGTAEDEADVPAQGEMLGGGPVDEEAEQLEAALDGSMARFYPLTKNEMELLMYWLRFRIVPKHSRTDLDLLCVVADRYGIREIIEAVRDAKDTRYMSIQERAEFDGKAVGEMQRHLGSLVLWPDPRRKGEGDGTVAATIAGPSYQAVCAVLDDELWDLPTSSRKLVPVDFRFPLSMARQGAISPFGSDQVRELQGQPGWDSLATSSSGRQTLWNTYRDDPDRQVWHRIFFDAVAKRLWNDGFVIEREMVDCISSKVFYLVSR</sequence>
<feature type="region of interest" description="Disordered" evidence="1">
    <location>
        <begin position="640"/>
        <end position="680"/>
    </location>
</feature>
<dbReference type="EMBL" id="JAPDMZ010000257">
    <property type="protein sequence ID" value="KAK0544889.1"/>
    <property type="molecule type" value="Genomic_DNA"/>
</dbReference>
<feature type="compositionally biased region" description="Low complexity" evidence="1">
    <location>
        <begin position="84"/>
        <end position="97"/>
    </location>
</feature>
<feature type="region of interest" description="Disordered" evidence="1">
    <location>
        <begin position="385"/>
        <end position="414"/>
    </location>
</feature>
<gene>
    <name evidence="2" type="ORF">OC846_005890</name>
</gene>
<feature type="compositionally biased region" description="Low complexity" evidence="1">
    <location>
        <begin position="63"/>
        <end position="73"/>
    </location>
</feature>
<feature type="compositionally biased region" description="Polar residues" evidence="1">
    <location>
        <begin position="166"/>
        <end position="178"/>
    </location>
</feature>
<comment type="caution">
    <text evidence="2">The sequence shown here is derived from an EMBL/GenBank/DDBJ whole genome shotgun (WGS) entry which is preliminary data.</text>
</comment>
<feature type="compositionally biased region" description="Basic and acidic residues" evidence="1">
    <location>
        <begin position="493"/>
        <end position="503"/>
    </location>
</feature>
<feature type="region of interest" description="Disordered" evidence="1">
    <location>
        <begin position="431"/>
        <end position="575"/>
    </location>
</feature>
<feature type="compositionally biased region" description="Low complexity" evidence="1">
    <location>
        <begin position="104"/>
        <end position="120"/>
    </location>
</feature>
<feature type="compositionally biased region" description="Low complexity" evidence="1">
    <location>
        <begin position="385"/>
        <end position="397"/>
    </location>
</feature>
<feature type="region of interest" description="Disordered" evidence="1">
    <location>
        <begin position="166"/>
        <end position="240"/>
    </location>
</feature>
<feature type="compositionally biased region" description="Polar residues" evidence="1">
    <location>
        <begin position="347"/>
        <end position="368"/>
    </location>
</feature>